<comment type="caution">
    <text evidence="1">The sequence shown here is derived from an EMBL/GenBank/DDBJ whole genome shotgun (WGS) entry which is preliminary data.</text>
</comment>
<dbReference type="AlphaFoldDB" id="A0A2T4KHB0"/>
<accession>A0A2T4KHB0</accession>
<evidence type="ECO:0000313" key="2">
    <source>
        <dbReference type="Proteomes" id="UP000242547"/>
    </source>
</evidence>
<name>A0A2T4KHB0_9STAP</name>
<dbReference type="Proteomes" id="UP000242547">
    <property type="component" value="Unassembled WGS sequence"/>
</dbReference>
<organism evidence="1 2">
    <name type="scientific">Staphylococcus devriesei</name>
    <dbReference type="NCBI Taxonomy" id="586733"/>
    <lineage>
        <taxon>Bacteria</taxon>
        <taxon>Bacillati</taxon>
        <taxon>Bacillota</taxon>
        <taxon>Bacilli</taxon>
        <taxon>Bacillales</taxon>
        <taxon>Staphylococcaceae</taxon>
        <taxon>Staphylococcus</taxon>
    </lineage>
</organism>
<evidence type="ECO:0000313" key="1">
    <source>
        <dbReference type="EMBL" id="PTE73311.1"/>
    </source>
</evidence>
<dbReference type="RefSeq" id="WP_107506043.1">
    <property type="nucleotide sequence ID" value="NZ_PYZL01000035.1"/>
</dbReference>
<reference evidence="1 2" key="1">
    <citation type="journal article" date="2016" name="Front. Microbiol.">
        <title>Comprehensive Phylogenetic Analysis of Bovine Non-aureus Staphylococci Species Based on Whole-Genome Sequencing.</title>
        <authorList>
            <person name="Naushad S."/>
            <person name="Barkema H.W."/>
            <person name="Luby C."/>
            <person name="Condas L.A."/>
            <person name="Nobrega D.B."/>
            <person name="Carson D.A."/>
            <person name="De Buck J."/>
        </authorList>
    </citation>
    <scope>NUCLEOTIDE SEQUENCE [LARGE SCALE GENOMIC DNA]</scope>
    <source>
        <strain evidence="1 2">SNUC 761</strain>
    </source>
</reference>
<protein>
    <submittedName>
        <fullName evidence="1">Rep protein</fullName>
    </submittedName>
</protein>
<proteinExistence type="predicted"/>
<dbReference type="EMBL" id="PYZL01000035">
    <property type="protein sequence ID" value="PTE73311.1"/>
    <property type="molecule type" value="Genomic_DNA"/>
</dbReference>
<sequence>MHFLLENDLIGYFYIWNKKEYLTSELFDLTESEKQEINYQMIDEIGEEK</sequence>
<gene>
    <name evidence="1" type="ORF">BUY44_06345</name>
</gene>